<name>A0A182Q6S5_9DIPT</name>
<dbReference type="EMBL" id="AXCN02001481">
    <property type="status" value="NOT_ANNOTATED_CDS"/>
    <property type="molecule type" value="Genomic_DNA"/>
</dbReference>
<feature type="transmembrane region" description="Helical" evidence="6">
    <location>
        <begin position="181"/>
        <end position="204"/>
    </location>
</feature>
<keyword evidence="3 6" id="KW-0812">Transmembrane</keyword>
<feature type="transmembrane region" description="Helical" evidence="6">
    <location>
        <begin position="147"/>
        <end position="169"/>
    </location>
</feature>
<feature type="transmembrane region" description="Helical" evidence="6">
    <location>
        <begin position="309"/>
        <end position="329"/>
    </location>
</feature>
<dbReference type="GO" id="GO:0050909">
    <property type="term" value="P:sensory perception of taste"/>
    <property type="evidence" value="ECO:0007669"/>
    <property type="project" value="InterPro"/>
</dbReference>
<keyword evidence="8" id="KW-1185">Reference proteome</keyword>
<evidence type="ECO:0000256" key="4">
    <source>
        <dbReference type="ARBA" id="ARBA00022989"/>
    </source>
</evidence>
<protein>
    <recommendedName>
        <fullName evidence="6">Gustatory receptor</fullName>
    </recommendedName>
</protein>
<dbReference type="Proteomes" id="UP000075886">
    <property type="component" value="Unassembled WGS sequence"/>
</dbReference>
<evidence type="ECO:0000256" key="1">
    <source>
        <dbReference type="ARBA" id="ARBA00004651"/>
    </source>
</evidence>
<evidence type="ECO:0000256" key="3">
    <source>
        <dbReference type="ARBA" id="ARBA00022692"/>
    </source>
</evidence>
<dbReference type="GO" id="GO:0005886">
    <property type="term" value="C:plasma membrane"/>
    <property type="evidence" value="ECO:0007669"/>
    <property type="project" value="UniProtKB-SubCell"/>
</dbReference>
<dbReference type="GO" id="GO:0007165">
    <property type="term" value="P:signal transduction"/>
    <property type="evidence" value="ECO:0007669"/>
    <property type="project" value="UniProtKB-KW"/>
</dbReference>
<evidence type="ECO:0000256" key="5">
    <source>
        <dbReference type="ARBA" id="ARBA00023136"/>
    </source>
</evidence>
<keyword evidence="4 6" id="KW-1133">Transmembrane helix</keyword>
<keyword evidence="2 6" id="KW-1003">Cell membrane</keyword>
<dbReference type="Pfam" id="PF08395">
    <property type="entry name" value="7tm_7"/>
    <property type="match status" value="1"/>
</dbReference>
<comment type="subcellular location">
    <subcellularLocation>
        <location evidence="1 6">Cell membrane</location>
        <topology evidence="1 6">Multi-pass membrane protein</topology>
    </subcellularLocation>
</comment>
<proteinExistence type="inferred from homology"/>
<dbReference type="EnsemblMetazoa" id="AFAF004184-RA">
    <property type="protein sequence ID" value="AFAF004184-PA"/>
    <property type="gene ID" value="AFAF004184"/>
</dbReference>
<keyword evidence="6" id="KW-0675">Receptor</keyword>
<reference evidence="8" key="1">
    <citation type="submission" date="2014-01" db="EMBL/GenBank/DDBJ databases">
        <title>The Genome Sequence of Anopheles farauti FAR1 (V2).</title>
        <authorList>
            <consortium name="The Broad Institute Genomics Platform"/>
            <person name="Neafsey D.E."/>
            <person name="Besansky N."/>
            <person name="Howell P."/>
            <person name="Walton C."/>
            <person name="Young S.K."/>
            <person name="Zeng Q."/>
            <person name="Gargeya S."/>
            <person name="Fitzgerald M."/>
            <person name="Haas B."/>
            <person name="Abouelleil A."/>
            <person name="Allen A.W."/>
            <person name="Alvarado L."/>
            <person name="Arachchi H.M."/>
            <person name="Berlin A.M."/>
            <person name="Chapman S.B."/>
            <person name="Gainer-Dewar J."/>
            <person name="Goldberg J."/>
            <person name="Griggs A."/>
            <person name="Gujja S."/>
            <person name="Hansen M."/>
            <person name="Howarth C."/>
            <person name="Imamovic A."/>
            <person name="Ireland A."/>
            <person name="Larimer J."/>
            <person name="McCowan C."/>
            <person name="Murphy C."/>
            <person name="Pearson M."/>
            <person name="Poon T.W."/>
            <person name="Priest M."/>
            <person name="Roberts A."/>
            <person name="Saif S."/>
            <person name="Shea T."/>
            <person name="Sisk P."/>
            <person name="Sykes S."/>
            <person name="Wortman J."/>
            <person name="Nusbaum C."/>
            <person name="Birren B."/>
        </authorList>
    </citation>
    <scope>NUCLEOTIDE SEQUENCE [LARGE SCALE GENOMIC DNA]</scope>
    <source>
        <strain evidence="8">FAR1</strain>
    </source>
</reference>
<reference evidence="7" key="2">
    <citation type="submission" date="2020-05" db="UniProtKB">
        <authorList>
            <consortium name="EnsemblMetazoa"/>
        </authorList>
    </citation>
    <scope>IDENTIFICATION</scope>
    <source>
        <strain evidence="7">FAR1</strain>
    </source>
</reference>
<sequence length="385" mass="43422">MKPTQRTGNPELFESLLRFPKRDVFDCVPLHYLILKASGMGCITPKAGVRNGSTMTTVLDVVLFVANLLLAVSMIVYGTFFAERHVQSSIMFIGTKLINFTCYASTIYGLISCFINRHEIWKFYNEAHTVDGMLGSLGDRTNFTRSFALFVAYYGVAMGFCFLLIGVLYRKTVSWMVLLHLGYSYYCLVTFHIVSLTCLDVVWVRNVRLNRVFRKQFSLEAGVGDDTTALSIPNDDPKQMVVLRQIMQIFDQIADLADKASFYYGIQVRAWIMVSVAGSFVYLLFFTFAFTLVIRSVLPFESVFDAGQILSYLLFSYNVFVVAAFGNALKQQGKLTAQLIDKAINSTNNAEIIEMDCVDKESGHAELELNQDHTIGAELDEQQEE</sequence>
<comment type="similarity">
    <text evidence="6">Belongs to the insect chemoreceptor superfamily. Gustatory receptor (GR) family.</text>
</comment>
<feature type="transmembrane region" description="Helical" evidence="6">
    <location>
        <begin position="97"/>
        <end position="115"/>
    </location>
</feature>
<organism evidence="7 8">
    <name type="scientific">Anopheles farauti</name>
    <dbReference type="NCBI Taxonomy" id="69004"/>
    <lineage>
        <taxon>Eukaryota</taxon>
        <taxon>Metazoa</taxon>
        <taxon>Ecdysozoa</taxon>
        <taxon>Arthropoda</taxon>
        <taxon>Hexapoda</taxon>
        <taxon>Insecta</taxon>
        <taxon>Pterygota</taxon>
        <taxon>Neoptera</taxon>
        <taxon>Endopterygota</taxon>
        <taxon>Diptera</taxon>
        <taxon>Nematocera</taxon>
        <taxon>Culicoidea</taxon>
        <taxon>Culicidae</taxon>
        <taxon>Anophelinae</taxon>
        <taxon>Anopheles</taxon>
    </lineage>
</organism>
<dbReference type="AlphaFoldDB" id="A0A182Q6S5"/>
<evidence type="ECO:0000256" key="2">
    <source>
        <dbReference type="ARBA" id="ARBA00022475"/>
    </source>
</evidence>
<dbReference type="STRING" id="69004.A0A182Q6S5"/>
<keyword evidence="5 6" id="KW-0472">Membrane</keyword>
<feature type="transmembrane region" description="Helical" evidence="6">
    <location>
        <begin position="270"/>
        <end position="297"/>
    </location>
</feature>
<dbReference type="InterPro" id="IPR013604">
    <property type="entry name" value="7TM_chemorcpt"/>
</dbReference>
<dbReference type="VEuPathDB" id="VectorBase:AFAF004184"/>
<feature type="transmembrane region" description="Helical" evidence="6">
    <location>
        <begin position="58"/>
        <end position="77"/>
    </location>
</feature>
<comment type="function">
    <text evidence="6">Gustatory receptor which mediates acceptance or avoidance behavior, depending on its substrates.</text>
</comment>
<evidence type="ECO:0000256" key="6">
    <source>
        <dbReference type="RuleBase" id="RU363108"/>
    </source>
</evidence>
<evidence type="ECO:0000313" key="7">
    <source>
        <dbReference type="EnsemblMetazoa" id="AFAF004184-PA"/>
    </source>
</evidence>
<comment type="caution">
    <text evidence="6">Lacks conserved residue(s) required for the propagation of feature annotation.</text>
</comment>
<accession>A0A182Q6S5</accession>
<evidence type="ECO:0000313" key="8">
    <source>
        <dbReference type="Proteomes" id="UP000075886"/>
    </source>
</evidence>
<keyword evidence="6" id="KW-0807">Transducer</keyword>